<sequence>MGWITVARYTYPYEAHIARGKLDNAGIEAFIADEHTISTHWIYSQALGGVRVQVQEESKDLALRVLAEETNVQDEFPERTEANMSCHCPRCSSTALEPALYQAKTTQVLFLLFGTTPGAQQQGTRCRSCGFFWDEALPAQTHQSA</sequence>
<evidence type="ECO:0000313" key="3">
    <source>
        <dbReference type="Proteomes" id="UP000238196"/>
    </source>
</evidence>
<reference evidence="2 3" key="1">
    <citation type="submission" date="2018-02" db="EMBL/GenBank/DDBJ databases">
        <title>novel marine gammaproteobacteria from coastal saline agro ecosystem.</title>
        <authorList>
            <person name="Krishnan R."/>
            <person name="Ramesh Kumar N."/>
        </authorList>
    </citation>
    <scope>NUCLEOTIDE SEQUENCE [LARGE SCALE GENOMIC DNA]</scope>
    <source>
        <strain evidence="2 3">228</strain>
    </source>
</reference>
<evidence type="ECO:0000259" key="1">
    <source>
        <dbReference type="Pfam" id="PF09413"/>
    </source>
</evidence>
<evidence type="ECO:0000313" key="2">
    <source>
        <dbReference type="EMBL" id="PPC78485.1"/>
    </source>
</evidence>
<dbReference type="OrthoDB" id="8480302at2"/>
<comment type="caution">
    <text evidence="2">The sequence shown here is derived from an EMBL/GenBank/DDBJ whole genome shotgun (WGS) entry which is preliminary data.</text>
</comment>
<dbReference type="Gene3D" id="3.30.70.790">
    <property type="entry name" value="UreE, C-terminal domain"/>
    <property type="match status" value="1"/>
</dbReference>
<name>A0A2S5KUX2_9PROT</name>
<dbReference type="InterPro" id="IPR018551">
    <property type="entry name" value="DUF2007"/>
</dbReference>
<dbReference type="SUPFAM" id="SSF54913">
    <property type="entry name" value="GlnB-like"/>
    <property type="match status" value="1"/>
</dbReference>
<dbReference type="AlphaFoldDB" id="A0A2S5KUX2"/>
<proteinExistence type="predicted"/>
<organism evidence="2 3">
    <name type="scientific">Proteobacteria bacterium 228</name>
    <dbReference type="NCBI Taxonomy" id="2083153"/>
    <lineage>
        <taxon>Bacteria</taxon>
        <taxon>Pseudomonadati</taxon>
        <taxon>Pseudomonadota</taxon>
    </lineage>
</organism>
<gene>
    <name evidence="2" type="ORF">C4K68_05405</name>
</gene>
<dbReference type="EMBL" id="PRLP01000015">
    <property type="protein sequence ID" value="PPC78485.1"/>
    <property type="molecule type" value="Genomic_DNA"/>
</dbReference>
<dbReference type="Pfam" id="PF09413">
    <property type="entry name" value="DUF2007"/>
    <property type="match status" value="1"/>
</dbReference>
<protein>
    <submittedName>
        <fullName evidence="2">Phosphoenolpyruvate synthase</fullName>
    </submittedName>
</protein>
<dbReference type="InterPro" id="IPR011322">
    <property type="entry name" value="N-reg_PII-like_a/b"/>
</dbReference>
<accession>A0A2S5KUX2</accession>
<dbReference type="Proteomes" id="UP000238196">
    <property type="component" value="Unassembled WGS sequence"/>
</dbReference>
<feature type="domain" description="DUF2007" evidence="1">
    <location>
        <begin position="3"/>
        <end position="68"/>
    </location>
</feature>